<feature type="domain" description="EF-hand" evidence="3">
    <location>
        <begin position="265"/>
        <end position="300"/>
    </location>
</feature>
<evidence type="ECO:0000256" key="2">
    <source>
        <dbReference type="SAM" id="Phobius"/>
    </source>
</evidence>
<organism evidence="4 5">
    <name type="scientific">Bathycoccus prasinos</name>
    <dbReference type="NCBI Taxonomy" id="41875"/>
    <lineage>
        <taxon>Eukaryota</taxon>
        <taxon>Viridiplantae</taxon>
        <taxon>Chlorophyta</taxon>
        <taxon>Mamiellophyceae</taxon>
        <taxon>Mamiellales</taxon>
        <taxon>Bathycoccaceae</taxon>
        <taxon>Bathycoccus</taxon>
    </lineage>
</organism>
<keyword evidence="1" id="KW-0106">Calcium</keyword>
<keyword evidence="2" id="KW-0472">Membrane</keyword>
<keyword evidence="2" id="KW-1133">Transmembrane helix</keyword>
<evidence type="ECO:0000259" key="3">
    <source>
        <dbReference type="PROSITE" id="PS50222"/>
    </source>
</evidence>
<dbReference type="GeneID" id="19014256"/>
<keyword evidence="5" id="KW-1185">Reference proteome</keyword>
<sequence>MSVKDAKEIFQSTLHSKMTVETAELIAKNFESMGIQTPRELRKIVVKQNIKLILFEAMSILFNLGVTVAIYSIFLLNGAPLAWEPGTSELVSQVIAFTLFICAGIFSVETVAHTVVFFSFVYSLFFFSFANLDKFTKAMHTLAEDAAGQPDLSSIRSIRRAVSATRVLQKLNEVKKAIIEDKKLADESLKDMPELKRLSAYFELKNAIDEHGFSYAQYGLTEERAMVLASLFADVDEDADGEINEEELRKLLTEMAKNEHVEWTSLNADFNVAFNLLDTDGDGKIDLDNFCEWLSEPEKTKKEESKASPR</sequence>
<protein>
    <recommendedName>
        <fullName evidence="3">EF-hand domain-containing protein</fullName>
    </recommendedName>
</protein>
<gene>
    <name evidence="4" type="ORF">Bathy08g02770</name>
</gene>
<dbReference type="Pfam" id="PF13499">
    <property type="entry name" value="EF-hand_7"/>
    <property type="match status" value="1"/>
</dbReference>
<dbReference type="PROSITE" id="PS00018">
    <property type="entry name" value="EF_HAND_1"/>
    <property type="match status" value="1"/>
</dbReference>
<dbReference type="Gene3D" id="1.10.238.10">
    <property type="entry name" value="EF-hand"/>
    <property type="match status" value="1"/>
</dbReference>
<dbReference type="GO" id="GO:0005509">
    <property type="term" value="F:calcium ion binding"/>
    <property type="evidence" value="ECO:0007669"/>
    <property type="project" value="InterPro"/>
</dbReference>
<feature type="transmembrane region" description="Helical" evidence="2">
    <location>
        <begin position="94"/>
        <end position="127"/>
    </location>
</feature>
<dbReference type="SUPFAM" id="SSF47473">
    <property type="entry name" value="EF-hand"/>
    <property type="match status" value="1"/>
</dbReference>
<proteinExistence type="predicted"/>
<dbReference type="EMBL" id="FO082271">
    <property type="protein sequence ID" value="CCO17790.1"/>
    <property type="molecule type" value="Genomic_DNA"/>
</dbReference>
<evidence type="ECO:0000256" key="1">
    <source>
        <dbReference type="ARBA" id="ARBA00022837"/>
    </source>
</evidence>
<dbReference type="SMART" id="SM00054">
    <property type="entry name" value="EFh"/>
    <property type="match status" value="2"/>
</dbReference>
<evidence type="ECO:0000313" key="4">
    <source>
        <dbReference type="EMBL" id="CCO17790.1"/>
    </source>
</evidence>
<feature type="domain" description="EF-hand" evidence="3">
    <location>
        <begin position="223"/>
        <end position="258"/>
    </location>
</feature>
<keyword evidence="2" id="KW-0812">Transmembrane</keyword>
<dbReference type="STRING" id="41875.K8EZ55"/>
<dbReference type="InterPro" id="IPR002048">
    <property type="entry name" value="EF_hand_dom"/>
</dbReference>
<evidence type="ECO:0000313" key="5">
    <source>
        <dbReference type="Proteomes" id="UP000198341"/>
    </source>
</evidence>
<name>K8EZ55_9CHLO</name>
<feature type="transmembrane region" description="Helical" evidence="2">
    <location>
        <begin position="52"/>
        <end position="74"/>
    </location>
</feature>
<dbReference type="KEGG" id="bpg:Bathy08g02770"/>
<dbReference type="RefSeq" id="XP_007511669.1">
    <property type="nucleotide sequence ID" value="XM_007511607.1"/>
</dbReference>
<dbReference type="CDD" id="cd00051">
    <property type="entry name" value="EFh"/>
    <property type="match status" value="1"/>
</dbReference>
<accession>K8EZ55</accession>
<dbReference type="PROSITE" id="PS50222">
    <property type="entry name" value="EF_HAND_2"/>
    <property type="match status" value="2"/>
</dbReference>
<reference evidence="4 5" key="1">
    <citation type="submission" date="2011-10" db="EMBL/GenBank/DDBJ databases">
        <authorList>
            <person name="Genoscope - CEA"/>
        </authorList>
    </citation>
    <scope>NUCLEOTIDE SEQUENCE [LARGE SCALE GENOMIC DNA]</scope>
    <source>
        <strain evidence="4 5">RCC 1105</strain>
    </source>
</reference>
<dbReference type="OrthoDB" id="26525at2759"/>
<dbReference type="AlphaFoldDB" id="K8EZ55"/>
<dbReference type="InterPro" id="IPR018247">
    <property type="entry name" value="EF_Hand_1_Ca_BS"/>
</dbReference>
<dbReference type="InterPro" id="IPR011992">
    <property type="entry name" value="EF-hand-dom_pair"/>
</dbReference>
<dbReference type="eggNOG" id="ENOG502S9AT">
    <property type="taxonomic scope" value="Eukaryota"/>
</dbReference>
<dbReference type="Proteomes" id="UP000198341">
    <property type="component" value="Chromosome 8"/>
</dbReference>